<gene>
    <name evidence="4" type="primary">Ppp1r16a_1</name>
    <name evidence="4" type="ORF">g.9110</name>
</gene>
<evidence type="ECO:0000256" key="3">
    <source>
        <dbReference type="SAM" id="MobiDB-lite"/>
    </source>
</evidence>
<dbReference type="PROSITE" id="PS50088">
    <property type="entry name" value="ANK_REPEAT"/>
    <property type="match status" value="1"/>
</dbReference>
<keyword evidence="2" id="KW-0040">ANK repeat</keyword>
<proteinExistence type="predicted"/>
<dbReference type="PANTHER" id="PTHR24179">
    <property type="entry name" value="PROTEIN PHOSPHATASE 1 REGULATORY SUBUNIT 12"/>
    <property type="match status" value="1"/>
</dbReference>
<accession>A0A2S2PBL5</accession>
<reference evidence="4" key="1">
    <citation type="submission" date="2018-04" db="EMBL/GenBank/DDBJ databases">
        <title>Transcriptome of Schizaphis graminum biotype I.</title>
        <authorList>
            <person name="Scully E.D."/>
            <person name="Geib S.M."/>
            <person name="Palmer N.A."/>
            <person name="Koch K."/>
            <person name="Bradshaw J."/>
            <person name="Heng-Moss T."/>
            <person name="Sarath G."/>
        </authorList>
    </citation>
    <scope>NUCLEOTIDE SEQUENCE</scope>
</reference>
<protein>
    <submittedName>
        <fullName evidence="4">Protein phosphatase 1 regulatory subunit 16A</fullName>
    </submittedName>
</protein>
<sequence length="102" mass="11859">LEVLEILVQNGADLNAKTKNDETPADICEDPDLRDRILQLRNEQETKKEAQRRRVRRTQSNNTRAQSVRRTSIREKTLTSKKDAVEEARLRVEAQNVSKVIY</sequence>
<dbReference type="InterPro" id="IPR036770">
    <property type="entry name" value="Ankyrin_rpt-contain_sf"/>
</dbReference>
<feature type="repeat" description="ANK" evidence="2">
    <location>
        <begin position="1"/>
        <end position="19"/>
    </location>
</feature>
<dbReference type="GO" id="GO:0004857">
    <property type="term" value="F:enzyme inhibitor activity"/>
    <property type="evidence" value="ECO:0007669"/>
    <property type="project" value="TreeGrafter"/>
</dbReference>
<evidence type="ECO:0000256" key="1">
    <source>
        <dbReference type="ARBA" id="ARBA00022737"/>
    </source>
</evidence>
<dbReference type="PANTHER" id="PTHR24179:SF29">
    <property type="entry name" value="LD46604P"/>
    <property type="match status" value="1"/>
</dbReference>
<keyword evidence="1" id="KW-0677">Repeat</keyword>
<dbReference type="GO" id="GO:0017020">
    <property type="term" value="F:myosin phosphatase regulator activity"/>
    <property type="evidence" value="ECO:0007669"/>
    <property type="project" value="TreeGrafter"/>
</dbReference>
<dbReference type="InterPro" id="IPR002110">
    <property type="entry name" value="Ankyrin_rpt"/>
</dbReference>
<dbReference type="Gene3D" id="1.25.40.20">
    <property type="entry name" value="Ankyrin repeat-containing domain"/>
    <property type="match status" value="1"/>
</dbReference>
<feature type="region of interest" description="Disordered" evidence="3">
    <location>
        <begin position="41"/>
        <end position="75"/>
    </location>
</feature>
<organism evidence="4">
    <name type="scientific">Schizaphis graminum</name>
    <name type="common">Green bug aphid</name>
    <dbReference type="NCBI Taxonomy" id="13262"/>
    <lineage>
        <taxon>Eukaryota</taxon>
        <taxon>Metazoa</taxon>
        <taxon>Ecdysozoa</taxon>
        <taxon>Arthropoda</taxon>
        <taxon>Hexapoda</taxon>
        <taxon>Insecta</taxon>
        <taxon>Pterygota</taxon>
        <taxon>Neoptera</taxon>
        <taxon>Paraneoptera</taxon>
        <taxon>Hemiptera</taxon>
        <taxon>Sternorrhyncha</taxon>
        <taxon>Aphidomorpha</taxon>
        <taxon>Aphidoidea</taxon>
        <taxon>Aphididae</taxon>
        <taxon>Aphidini</taxon>
        <taxon>Schizaphis</taxon>
    </lineage>
</organism>
<evidence type="ECO:0000313" key="4">
    <source>
        <dbReference type="EMBL" id="MBY26830.1"/>
    </source>
</evidence>
<feature type="non-terminal residue" evidence="4">
    <location>
        <position position="1"/>
    </location>
</feature>
<name>A0A2S2PBL5_SCHGA</name>
<dbReference type="AlphaFoldDB" id="A0A2S2PBL5"/>
<evidence type="ECO:0000256" key="2">
    <source>
        <dbReference type="PROSITE-ProRule" id="PRU00023"/>
    </source>
</evidence>
<dbReference type="InterPro" id="IPR051226">
    <property type="entry name" value="PP1_Regulatory_Subunit"/>
</dbReference>
<dbReference type="GO" id="GO:0005737">
    <property type="term" value="C:cytoplasm"/>
    <property type="evidence" value="ECO:0007669"/>
    <property type="project" value="TreeGrafter"/>
</dbReference>
<dbReference type="EMBL" id="GGMR01014211">
    <property type="protein sequence ID" value="MBY26830.1"/>
    <property type="molecule type" value="Transcribed_RNA"/>
</dbReference>
<feature type="compositionally biased region" description="Polar residues" evidence="3">
    <location>
        <begin position="58"/>
        <end position="70"/>
    </location>
</feature>